<dbReference type="InterPro" id="IPR010982">
    <property type="entry name" value="Lambda_DNA-bd_dom_sf"/>
</dbReference>
<organism evidence="5 6">
    <name type="scientific">Candidatus Onthovivens merdipullorum</name>
    <dbReference type="NCBI Taxonomy" id="2840889"/>
    <lineage>
        <taxon>Bacteria</taxon>
        <taxon>Bacillati</taxon>
        <taxon>Bacillota</taxon>
        <taxon>Bacilli</taxon>
        <taxon>Bacillales</taxon>
        <taxon>Candidatus Onthovivens</taxon>
    </lineage>
</organism>
<dbReference type="Pfam" id="PF00356">
    <property type="entry name" value="LacI"/>
    <property type="match status" value="1"/>
</dbReference>
<evidence type="ECO:0000313" key="5">
    <source>
        <dbReference type="EMBL" id="MBO8427067.1"/>
    </source>
</evidence>
<dbReference type="SUPFAM" id="SSF47413">
    <property type="entry name" value="lambda repressor-like DNA-binding domains"/>
    <property type="match status" value="1"/>
</dbReference>
<dbReference type="AlphaFoldDB" id="A0A9D9DG98"/>
<dbReference type="SMART" id="SM00354">
    <property type="entry name" value="HTH_LACI"/>
    <property type="match status" value="1"/>
</dbReference>
<dbReference type="Proteomes" id="UP000823613">
    <property type="component" value="Unassembled WGS sequence"/>
</dbReference>
<comment type="caution">
    <text evidence="5">The sequence shown here is derived from an EMBL/GenBank/DDBJ whole genome shotgun (WGS) entry which is preliminary data.</text>
</comment>
<reference evidence="5" key="2">
    <citation type="journal article" date="2021" name="PeerJ">
        <title>Extensive microbial diversity within the chicken gut microbiome revealed by metagenomics and culture.</title>
        <authorList>
            <person name="Gilroy R."/>
            <person name="Ravi A."/>
            <person name="Getino M."/>
            <person name="Pursley I."/>
            <person name="Horton D.L."/>
            <person name="Alikhan N.F."/>
            <person name="Baker D."/>
            <person name="Gharbi K."/>
            <person name="Hall N."/>
            <person name="Watson M."/>
            <person name="Adriaenssens E.M."/>
            <person name="Foster-Nyarko E."/>
            <person name="Jarju S."/>
            <person name="Secka A."/>
            <person name="Antonio M."/>
            <person name="Oren A."/>
            <person name="Chaudhuri R.R."/>
            <person name="La Ragione R."/>
            <person name="Hildebrand F."/>
            <person name="Pallen M.J."/>
        </authorList>
    </citation>
    <scope>NUCLEOTIDE SEQUENCE</scope>
    <source>
        <strain evidence="5">11159</strain>
    </source>
</reference>
<dbReference type="PROSITE" id="PS50932">
    <property type="entry name" value="HTH_LACI_2"/>
    <property type="match status" value="1"/>
</dbReference>
<evidence type="ECO:0000256" key="2">
    <source>
        <dbReference type="ARBA" id="ARBA00023125"/>
    </source>
</evidence>
<feature type="domain" description="HTH lacI-type" evidence="4">
    <location>
        <begin position="7"/>
        <end position="61"/>
    </location>
</feature>
<dbReference type="PANTHER" id="PTHR30146:SF24">
    <property type="entry name" value="XYLOSE OPERON REGULATORY PROTEIN"/>
    <property type="match status" value="1"/>
</dbReference>
<dbReference type="Gene3D" id="1.10.260.40">
    <property type="entry name" value="lambda repressor-like DNA-binding domains"/>
    <property type="match status" value="1"/>
</dbReference>
<dbReference type="SUPFAM" id="SSF53822">
    <property type="entry name" value="Periplasmic binding protein-like I"/>
    <property type="match status" value="1"/>
</dbReference>
<dbReference type="GO" id="GO:0000976">
    <property type="term" value="F:transcription cis-regulatory region binding"/>
    <property type="evidence" value="ECO:0007669"/>
    <property type="project" value="TreeGrafter"/>
</dbReference>
<dbReference type="PANTHER" id="PTHR30146">
    <property type="entry name" value="LACI-RELATED TRANSCRIPTIONAL REPRESSOR"/>
    <property type="match status" value="1"/>
</dbReference>
<reference evidence="5" key="1">
    <citation type="submission" date="2020-10" db="EMBL/GenBank/DDBJ databases">
        <authorList>
            <person name="Gilroy R."/>
        </authorList>
    </citation>
    <scope>NUCLEOTIDE SEQUENCE</scope>
    <source>
        <strain evidence="5">11159</strain>
    </source>
</reference>
<dbReference type="InterPro" id="IPR028082">
    <property type="entry name" value="Peripla_BP_I"/>
</dbReference>
<evidence type="ECO:0000313" key="6">
    <source>
        <dbReference type="Proteomes" id="UP000823613"/>
    </source>
</evidence>
<dbReference type="EMBL" id="JADIMY010000013">
    <property type="protein sequence ID" value="MBO8427067.1"/>
    <property type="molecule type" value="Genomic_DNA"/>
</dbReference>
<dbReference type="GO" id="GO:0003700">
    <property type="term" value="F:DNA-binding transcription factor activity"/>
    <property type="evidence" value="ECO:0007669"/>
    <property type="project" value="TreeGrafter"/>
</dbReference>
<keyword evidence="1" id="KW-0805">Transcription regulation</keyword>
<evidence type="ECO:0000256" key="1">
    <source>
        <dbReference type="ARBA" id="ARBA00023015"/>
    </source>
</evidence>
<dbReference type="CDD" id="cd01392">
    <property type="entry name" value="HTH_LacI"/>
    <property type="match status" value="1"/>
</dbReference>
<proteinExistence type="predicted"/>
<sequence length="180" mass="20798">MSLLKQVGLKEIAYELKVSVNTVSRALRDCDDISEEMKRKVCAKAIEMGYSPNNVEEYIKKDLKRNIAFLGPDFTNSYFMLMCNELYHYLNKDKFNFNVIISNSNFLTLNDLKRCILQRIDGIITFIEPSDEAIETAKLYRIPIEVVGREINNSSIDQLYTNDFVGGGFSWRIPDKNQVM</sequence>
<dbReference type="InterPro" id="IPR000843">
    <property type="entry name" value="HTH_LacI"/>
</dbReference>
<name>A0A9D9DG98_9BACL</name>
<accession>A0A9D9DG98</accession>
<gene>
    <name evidence="5" type="ORF">IAC58_00695</name>
</gene>
<evidence type="ECO:0000256" key="3">
    <source>
        <dbReference type="ARBA" id="ARBA00023163"/>
    </source>
</evidence>
<protein>
    <submittedName>
        <fullName evidence="5">LacI family DNA-binding transcriptional regulator</fullName>
    </submittedName>
</protein>
<keyword evidence="3" id="KW-0804">Transcription</keyword>
<evidence type="ECO:0000259" key="4">
    <source>
        <dbReference type="PROSITE" id="PS50932"/>
    </source>
</evidence>
<keyword evidence="2 5" id="KW-0238">DNA-binding</keyword>
<dbReference type="Gene3D" id="3.40.50.2300">
    <property type="match status" value="1"/>
</dbReference>